<keyword evidence="4" id="KW-0479">Metal-binding</keyword>
<accession>A0AA38VQS4</accession>
<evidence type="ECO:0000256" key="4">
    <source>
        <dbReference type="ARBA" id="ARBA00022723"/>
    </source>
</evidence>
<evidence type="ECO:0000256" key="5">
    <source>
        <dbReference type="ARBA" id="ARBA00023002"/>
    </source>
</evidence>
<evidence type="ECO:0000256" key="1">
    <source>
        <dbReference type="ARBA" id="ARBA00001971"/>
    </source>
</evidence>
<organism evidence="8 9">
    <name type="scientific">Pleurostoma richardsiae</name>
    <dbReference type="NCBI Taxonomy" id="41990"/>
    <lineage>
        <taxon>Eukaryota</taxon>
        <taxon>Fungi</taxon>
        <taxon>Dikarya</taxon>
        <taxon>Ascomycota</taxon>
        <taxon>Pezizomycotina</taxon>
        <taxon>Sordariomycetes</taxon>
        <taxon>Sordariomycetidae</taxon>
        <taxon>Calosphaeriales</taxon>
        <taxon>Pleurostomataceae</taxon>
        <taxon>Pleurostoma</taxon>
    </lineage>
</organism>
<evidence type="ECO:0000256" key="2">
    <source>
        <dbReference type="ARBA" id="ARBA00010617"/>
    </source>
</evidence>
<dbReference type="AlphaFoldDB" id="A0AA38VQS4"/>
<dbReference type="GO" id="GO:0004497">
    <property type="term" value="F:monooxygenase activity"/>
    <property type="evidence" value="ECO:0007669"/>
    <property type="project" value="UniProtKB-KW"/>
</dbReference>
<dbReference type="Proteomes" id="UP001174694">
    <property type="component" value="Unassembled WGS sequence"/>
</dbReference>
<keyword evidence="9" id="KW-1185">Reference proteome</keyword>
<dbReference type="Pfam" id="PF00067">
    <property type="entry name" value="p450"/>
    <property type="match status" value="1"/>
</dbReference>
<evidence type="ECO:0000256" key="7">
    <source>
        <dbReference type="ARBA" id="ARBA00023033"/>
    </source>
</evidence>
<reference evidence="8" key="1">
    <citation type="submission" date="2022-07" db="EMBL/GenBank/DDBJ databases">
        <title>Fungi with potential for degradation of polypropylene.</title>
        <authorList>
            <person name="Gostincar C."/>
        </authorList>
    </citation>
    <scope>NUCLEOTIDE SEQUENCE</scope>
    <source>
        <strain evidence="8">EXF-13308</strain>
    </source>
</reference>
<evidence type="ECO:0000256" key="6">
    <source>
        <dbReference type="ARBA" id="ARBA00023004"/>
    </source>
</evidence>
<evidence type="ECO:0000313" key="9">
    <source>
        <dbReference type="Proteomes" id="UP001174694"/>
    </source>
</evidence>
<dbReference type="CDD" id="cd11041">
    <property type="entry name" value="CYP503A1-like"/>
    <property type="match status" value="1"/>
</dbReference>
<dbReference type="InterPro" id="IPR036396">
    <property type="entry name" value="Cyt_P450_sf"/>
</dbReference>
<dbReference type="PANTHER" id="PTHR46206">
    <property type="entry name" value="CYTOCHROME P450"/>
    <property type="match status" value="1"/>
</dbReference>
<keyword evidence="7" id="KW-0503">Monooxygenase</keyword>
<sequence length="549" mass="60842">MAIILGGALTLFIDAFIILTIATPVIILGNLACRLSSDASLSKNLPWAGVVSAGPLARARATLASFLGMEALITEGYNKYSKNGRVYVLPHILTGPEVVVPMSQARWLAEQPAHVLDQTEVNRQFLEADHTFLHRNIVREPVHPGVIRRELTHKLAGFTGDIIDELEKALVENWGTNTEDWREIRVYDTMLDVITRLSTRVFVGEELCRNKEFSQAARTFDKNVVVSAAALNLLPGFLKPIMGPILSAYDHLQYLKMAKYVVPLIKERLALVGQAEKFPFLQGKPRDDYIQWAIDHGRAHHDPLELTPSVIARRLACLCFAAIQSSVISLTNCLFDIAASRSCSDDLAAMRDEVLFEISPDTLASDAHDISSMWSKAALARMTRVDSALRESMRLNGFVARGIMKLVVAPGGVTLPDGTHIPRGTKVGVQAYSVHRDEDIYPDAERYNAFRFCPTRYEGSVGGDGAQEKARTTAPHALVTTSPTFLAFSHGPNACPGRFFAANQLKLALAHIALHYEIEPIARRPENKWFVGSMAPPMWETLRVRRRKT</sequence>
<keyword evidence="5" id="KW-0560">Oxidoreductase</keyword>
<gene>
    <name evidence="8" type="ORF">NKR23_g5438</name>
</gene>
<proteinExistence type="inferred from homology"/>
<comment type="cofactor">
    <cofactor evidence="1">
        <name>heme</name>
        <dbReference type="ChEBI" id="CHEBI:30413"/>
    </cofactor>
</comment>
<dbReference type="SUPFAM" id="SSF48264">
    <property type="entry name" value="Cytochrome P450"/>
    <property type="match status" value="1"/>
</dbReference>
<dbReference type="InterPro" id="IPR001128">
    <property type="entry name" value="Cyt_P450"/>
</dbReference>
<comment type="caution">
    <text evidence="8">The sequence shown here is derived from an EMBL/GenBank/DDBJ whole genome shotgun (WGS) entry which is preliminary data.</text>
</comment>
<dbReference type="GO" id="GO:0020037">
    <property type="term" value="F:heme binding"/>
    <property type="evidence" value="ECO:0007669"/>
    <property type="project" value="InterPro"/>
</dbReference>
<evidence type="ECO:0000256" key="3">
    <source>
        <dbReference type="ARBA" id="ARBA00022617"/>
    </source>
</evidence>
<keyword evidence="3" id="KW-0349">Heme</keyword>
<name>A0AA38VQS4_9PEZI</name>
<evidence type="ECO:0000313" key="8">
    <source>
        <dbReference type="EMBL" id="KAJ9145333.1"/>
    </source>
</evidence>
<dbReference type="GO" id="GO:0005506">
    <property type="term" value="F:iron ion binding"/>
    <property type="evidence" value="ECO:0007669"/>
    <property type="project" value="InterPro"/>
</dbReference>
<dbReference type="PANTHER" id="PTHR46206:SF1">
    <property type="entry name" value="P450, PUTATIVE (EUROFUNG)-RELATED"/>
    <property type="match status" value="1"/>
</dbReference>
<dbReference type="Gene3D" id="1.10.630.10">
    <property type="entry name" value="Cytochrome P450"/>
    <property type="match status" value="1"/>
</dbReference>
<protein>
    <submittedName>
        <fullName evidence="8">Cytochrome P450</fullName>
    </submittedName>
</protein>
<dbReference type="EMBL" id="JANBVO010000014">
    <property type="protein sequence ID" value="KAJ9145333.1"/>
    <property type="molecule type" value="Genomic_DNA"/>
</dbReference>
<comment type="similarity">
    <text evidence="2">Belongs to the cytochrome P450 family.</text>
</comment>
<dbReference type="GO" id="GO:0016705">
    <property type="term" value="F:oxidoreductase activity, acting on paired donors, with incorporation or reduction of molecular oxygen"/>
    <property type="evidence" value="ECO:0007669"/>
    <property type="project" value="InterPro"/>
</dbReference>
<keyword evidence="6" id="KW-0408">Iron</keyword>